<dbReference type="SUPFAM" id="SSF48452">
    <property type="entry name" value="TPR-like"/>
    <property type="match status" value="1"/>
</dbReference>
<dbReference type="Proteomes" id="UP000265120">
    <property type="component" value="Chromosome W"/>
</dbReference>
<proteinExistence type="predicted"/>
<dbReference type="GeneTree" id="ENSGT00940000156428"/>
<reference evidence="2" key="2">
    <citation type="submission" date="2025-08" db="UniProtKB">
        <authorList>
            <consortium name="Ensembl"/>
        </authorList>
    </citation>
    <scope>IDENTIFICATION</scope>
</reference>
<dbReference type="AlphaFoldDB" id="A0A3P8WI40"/>
<keyword evidence="3" id="KW-1185">Reference proteome</keyword>
<reference evidence="2 3" key="1">
    <citation type="journal article" date="2014" name="Nat. Genet.">
        <title>Whole-genome sequence of a flatfish provides insights into ZW sex chromosome evolution and adaptation to a benthic lifestyle.</title>
        <authorList>
            <person name="Chen S."/>
            <person name="Zhang G."/>
            <person name="Shao C."/>
            <person name="Huang Q."/>
            <person name="Liu G."/>
            <person name="Zhang P."/>
            <person name="Song W."/>
            <person name="An N."/>
            <person name="Chalopin D."/>
            <person name="Volff J.N."/>
            <person name="Hong Y."/>
            <person name="Li Q."/>
            <person name="Sha Z."/>
            <person name="Zhou H."/>
            <person name="Xie M."/>
            <person name="Yu Q."/>
            <person name="Liu Y."/>
            <person name="Xiang H."/>
            <person name="Wang N."/>
            <person name="Wu K."/>
            <person name="Yang C."/>
            <person name="Zhou Q."/>
            <person name="Liao X."/>
            <person name="Yang L."/>
            <person name="Hu Q."/>
            <person name="Zhang J."/>
            <person name="Meng L."/>
            <person name="Jin L."/>
            <person name="Tian Y."/>
            <person name="Lian J."/>
            <person name="Yang J."/>
            <person name="Miao G."/>
            <person name="Liu S."/>
            <person name="Liang Z."/>
            <person name="Yan F."/>
            <person name="Li Y."/>
            <person name="Sun B."/>
            <person name="Zhang H."/>
            <person name="Zhang J."/>
            <person name="Zhu Y."/>
            <person name="Du M."/>
            <person name="Zhao Y."/>
            <person name="Schartl M."/>
            <person name="Tang Q."/>
            <person name="Wang J."/>
        </authorList>
    </citation>
    <scope>NUCLEOTIDE SEQUENCE</scope>
</reference>
<sequence>MSSNCLKNARELGNMGAVYIAMGNFDNAVQCHEQHLGIAKILENKREEARAYSNLGSAYHYHRNFDKAMSYHTHVLELAQELEEKSIEMRAYAELGHAARFRPQGSLPSNVPVGISLDPRPVSSVLWTRFLSPSFEESSCRLSRSNPDLAPLLRCPEEIRRCDVAPAGFLSKQE</sequence>
<dbReference type="InParanoid" id="A0A3P8WI40"/>
<accession>A0A3P8WI40</accession>
<organism evidence="2 3">
    <name type="scientific">Cynoglossus semilaevis</name>
    <name type="common">Tongue sole</name>
    <dbReference type="NCBI Taxonomy" id="244447"/>
    <lineage>
        <taxon>Eukaryota</taxon>
        <taxon>Metazoa</taxon>
        <taxon>Chordata</taxon>
        <taxon>Craniata</taxon>
        <taxon>Vertebrata</taxon>
        <taxon>Euteleostomi</taxon>
        <taxon>Actinopterygii</taxon>
        <taxon>Neopterygii</taxon>
        <taxon>Teleostei</taxon>
        <taxon>Neoteleostei</taxon>
        <taxon>Acanthomorphata</taxon>
        <taxon>Carangaria</taxon>
        <taxon>Pleuronectiformes</taxon>
        <taxon>Pleuronectoidei</taxon>
        <taxon>Cynoglossidae</taxon>
        <taxon>Cynoglossinae</taxon>
        <taxon>Cynoglossus</taxon>
    </lineage>
</organism>
<dbReference type="Gene3D" id="1.25.40.10">
    <property type="entry name" value="Tetratricopeptide repeat domain"/>
    <property type="match status" value="1"/>
</dbReference>
<keyword evidence="1" id="KW-0802">TPR repeat</keyword>
<dbReference type="Pfam" id="PF13424">
    <property type="entry name" value="TPR_12"/>
    <property type="match status" value="1"/>
</dbReference>
<evidence type="ECO:0000313" key="2">
    <source>
        <dbReference type="Ensembl" id="ENSCSEP00000026147.1"/>
    </source>
</evidence>
<evidence type="ECO:0000313" key="3">
    <source>
        <dbReference type="Proteomes" id="UP000265120"/>
    </source>
</evidence>
<feature type="repeat" description="TPR" evidence="1">
    <location>
        <begin position="49"/>
        <end position="82"/>
    </location>
</feature>
<dbReference type="STRING" id="244447.ENSCSEP00000026147"/>
<reference evidence="2" key="3">
    <citation type="submission" date="2025-09" db="UniProtKB">
        <authorList>
            <consortium name="Ensembl"/>
        </authorList>
    </citation>
    <scope>IDENTIFICATION</scope>
</reference>
<dbReference type="Ensembl" id="ENSCSET00000026489.1">
    <property type="protein sequence ID" value="ENSCSEP00000026147.1"/>
    <property type="gene ID" value="ENSCSEG00000016695.1"/>
</dbReference>
<dbReference type="PANTHER" id="PTHR10098">
    <property type="entry name" value="RAPSYN-RELATED"/>
    <property type="match status" value="1"/>
</dbReference>
<dbReference type="InterPro" id="IPR019734">
    <property type="entry name" value="TPR_rpt"/>
</dbReference>
<dbReference type="InterPro" id="IPR011990">
    <property type="entry name" value="TPR-like_helical_dom_sf"/>
</dbReference>
<dbReference type="PROSITE" id="PS50005">
    <property type="entry name" value="TPR"/>
    <property type="match status" value="1"/>
</dbReference>
<dbReference type="SMART" id="SM00028">
    <property type="entry name" value="TPR"/>
    <property type="match status" value="2"/>
</dbReference>
<name>A0A3P8WI40_CYNSE</name>
<protein>
    <submittedName>
        <fullName evidence="2">Uncharacterized protein</fullName>
    </submittedName>
</protein>
<dbReference type="PANTHER" id="PTHR10098:SF108">
    <property type="entry name" value="TETRATRICOPEPTIDE REPEAT PROTEIN 28"/>
    <property type="match status" value="1"/>
</dbReference>
<evidence type="ECO:0000256" key="1">
    <source>
        <dbReference type="PROSITE-ProRule" id="PRU00339"/>
    </source>
</evidence>